<dbReference type="OrthoDB" id="1718296at2759"/>
<dbReference type="AlphaFoldDB" id="A0A068UYV7"/>
<sequence length="198" mass="22334">MEGKKPYLAVVIIHILYTGMFSLSKDALNGGMSTCVRLLQTCCRNNLLSSHNFLPRMENCTITIINDIYQDFYALPIRGVFLMLLSNVFWSIWLIFPGLILKSYPSKLLCTALQCFLSTIQSFIIAIALVRDPNEWKLGWSVRLISVAYSGIVVAGVTFYLQAWVIEKKGPVFLAVTPPRLLVFTMCTQRSSCVGFFL</sequence>
<dbReference type="GO" id="GO:0016020">
    <property type="term" value="C:membrane"/>
    <property type="evidence" value="ECO:0007669"/>
    <property type="project" value="UniProtKB-SubCell"/>
</dbReference>
<keyword evidence="3 6" id="KW-0812">Transmembrane</keyword>
<dbReference type="Pfam" id="PF00892">
    <property type="entry name" value="EamA"/>
    <property type="match status" value="1"/>
</dbReference>
<proteinExistence type="inferred from homology"/>
<comment type="caution">
    <text evidence="6">Lacks conserved residue(s) required for the propagation of feature annotation.</text>
</comment>
<dbReference type="InterPro" id="IPR000620">
    <property type="entry name" value="EamA_dom"/>
</dbReference>
<evidence type="ECO:0000313" key="9">
    <source>
        <dbReference type="Proteomes" id="UP000295252"/>
    </source>
</evidence>
<evidence type="ECO:0000256" key="6">
    <source>
        <dbReference type="RuleBase" id="RU363077"/>
    </source>
</evidence>
<feature type="transmembrane region" description="Helical" evidence="6">
    <location>
        <begin position="108"/>
        <end position="130"/>
    </location>
</feature>
<evidence type="ECO:0000259" key="7">
    <source>
        <dbReference type="Pfam" id="PF00892"/>
    </source>
</evidence>
<gene>
    <name evidence="8" type="ORF">GSCOC_T00037484001</name>
</gene>
<dbReference type="PANTHER" id="PTHR31218">
    <property type="entry name" value="WAT1-RELATED PROTEIN"/>
    <property type="match status" value="1"/>
</dbReference>
<accession>A0A068UYV7</accession>
<comment type="subcellular location">
    <subcellularLocation>
        <location evidence="1 6">Membrane</location>
        <topology evidence="1 6">Multi-pass membrane protein</topology>
    </subcellularLocation>
</comment>
<evidence type="ECO:0000256" key="5">
    <source>
        <dbReference type="ARBA" id="ARBA00023136"/>
    </source>
</evidence>
<reference evidence="9" key="1">
    <citation type="journal article" date="2014" name="Science">
        <title>The coffee genome provides insight into the convergent evolution of caffeine biosynthesis.</title>
        <authorList>
            <person name="Denoeud F."/>
            <person name="Carretero-Paulet L."/>
            <person name="Dereeper A."/>
            <person name="Droc G."/>
            <person name="Guyot R."/>
            <person name="Pietrella M."/>
            <person name="Zheng C."/>
            <person name="Alberti A."/>
            <person name="Anthony F."/>
            <person name="Aprea G."/>
            <person name="Aury J.M."/>
            <person name="Bento P."/>
            <person name="Bernard M."/>
            <person name="Bocs S."/>
            <person name="Campa C."/>
            <person name="Cenci A."/>
            <person name="Combes M.C."/>
            <person name="Crouzillat D."/>
            <person name="Da Silva C."/>
            <person name="Daddiego L."/>
            <person name="De Bellis F."/>
            <person name="Dussert S."/>
            <person name="Garsmeur O."/>
            <person name="Gayraud T."/>
            <person name="Guignon V."/>
            <person name="Jahn K."/>
            <person name="Jamilloux V."/>
            <person name="Joet T."/>
            <person name="Labadie K."/>
            <person name="Lan T."/>
            <person name="Leclercq J."/>
            <person name="Lepelley M."/>
            <person name="Leroy T."/>
            <person name="Li L.T."/>
            <person name="Librado P."/>
            <person name="Lopez L."/>
            <person name="Munoz A."/>
            <person name="Noel B."/>
            <person name="Pallavicini A."/>
            <person name="Perrotta G."/>
            <person name="Poncet V."/>
            <person name="Pot D."/>
            <person name="Priyono X."/>
            <person name="Rigoreau M."/>
            <person name="Rouard M."/>
            <person name="Rozas J."/>
            <person name="Tranchant-Dubreuil C."/>
            <person name="VanBuren R."/>
            <person name="Zhang Q."/>
            <person name="Andrade A.C."/>
            <person name="Argout X."/>
            <person name="Bertrand B."/>
            <person name="de Kochko A."/>
            <person name="Graziosi G."/>
            <person name="Henry R.J."/>
            <person name="Jayarama X."/>
            <person name="Ming R."/>
            <person name="Nagai C."/>
            <person name="Rounsley S."/>
            <person name="Sankoff D."/>
            <person name="Giuliano G."/>
            <person name="Albert V.A."/>
            <person name="Wincker P."/>
            <person name="Lashermes P."/>
        </authorList>
    </citation>
    <scope>NUCLEOTIDE SEQUENCE [LARGE SCALE GENOMIC DNA]</scope>
    <source>
        <strain evidence="9">cv. DH200-94</strain>
    </source>
</reference>
<dbReference type="GO" id="GO:0022857">
    <property type="term" value="F:transmembrane transporter activity"/>
    <property type="evidence" value="ECO:0007669"/>
    <property type="project" value="InterPro"/>
</dbReference>
<keyword evidence="4 6" id="KW-1133">Transmembrane helix</keyword>
<evidence type="ECO:0000256" key="2">
    <source>
        <dbReference type="ARBA" id="ARBA00007635"/>
    </source>
</evidence>
<comment type="similarity">
    <text evidence="2 6">Belongs to the drug/metabolite transporter (DMT) superfamily. Plant drug/metabolite exporter (P-DME) (TC 2.A.7.4) family.</text>
</comment>
<protein>
    <recommendedName>
        <fullName evidence="6">WAT1-related protein</fullName>
    </recommendedName>
</protein>
<dbReference type="EMBL" id="HG739155">
    <property type="protein sequence ID" value="CDP12823.1"/>
    <property type="molecule type" value="Genomic_DNA"/>
</dbReference>
<evidence type="ECO:0000256" key="4">
    <source>
        <dbReference type="ARBA" id="ARBA00022989"/>
    </source>
</evidence>
<feature type="transmembrane region" description="Helical" evidence="6">
    <location>
        <begin position="142"/>
        <end position="161"/>
    </location>
</feature>
<organism evidence="8 9">
    <name type="scientific">Coffea canephora</name>
    <name type="common">Robusta coffee</name>
    <dbReference type="NCBI Taxonomy" id="49390"/>
    <lineage>
        <taxon>Eukaryota</taxon>
        <taxon>Viridiplantae</taxon>
        <taxon>Streptophyta</taxon>
        <taxon>Embryophyta</taxon>
        <taxon>Tracheophyta</taxon>
        <taxon>Spermatophyta</taxon>
        <taxon>Magnoliopsida</taxon>
        <taxon>eudicotyledons</taxon>
        <taxon>Gunneridae</taxon>
        <taxon>Pentapetalae</taxon>
        <taxon>asterids</taxon>
        <taxon>lamiids</taxon>
        <taxon>Gentianales</taxon>
        <taxon>Rubiaceae</taxon>
        <taxon>Ixoroideae</taxon>
        <taxon>Gardenieae complex</taxon>
        <taxon>Bertiereae - Coffeeae clade</taxon>
        <taxon>Coffeeae</taxon>
        <taxon>Coffea</taxon>
    </lineage>
</organism>
<dbReference type="PhylomeDB" id="A0A068UYV7"/>
<keyword evidence="9" id="KW-1185">Reference proteome</keyword>
<feature type="transmembrane region" description="Helical" evidence="6">
    <location>
        <begin position="7"/>
        <end position="24"/>
    </location>
</feature>
<dbReference type="InParanoid" id="A0A068UYV7"/>
<feature type="transmembrane region" description="Helical" evidence="6">
    <location>
        <begin position="80"/>
        <end position="101"/>
    </location>
</feature>
<dbReference type="Gramene" id="CDP12823">
    <property type="protein sequence ID" value="CDP12823"/>
    <property type="gene ID" value="GSCOC_T00037484001"/>
</dbReference>
<evidence type="ECO:0000256" key="3">
    <source>
        <dbReference type="ARBA" id="ARBA00022692"/>
    </source>
</evidence>
<feature type="domain" description="EamA" evidence="7">
    <location>
        <begin position="78"/>
        <end position="176"/>
    </location>
</feature>
<name>A0A068UYV7_COFCA</name>
<dbReference type="Proteomes" id="UP000295252">
    <property type="component" value="Chromosome IX"/>
</dbReference>
<dbReference type="STRING" id="49390.A0A068UYV7"/>
<evidence type="ECO:0000313" key="8">
    <source>
        <dbReference type="EMBL" id="CDP12823.1"/>
    </source>
</evidence>
<evidence type="ECO:0000256" key="1">
    <source>
        <dbReference type="ARBA" id="ARBA00004141"/>
    </source>
</evidence>
<feature type="non-terminal residue" evidence="8">
    <location>
        <position position="198"/>
    </location>
</feature>
<dbReference type="InterPro" id="IPR030184">
    <property type="entry name" value="WAT1-related"/>
</dbReference>
<keyword evidence="5 6" id="KW-0472">Membrane</keyword>